<dbReference type="RefSeq" id="WP_127701567.1">
    <property type="nucleotide sequence ID" value="NZ_CP120366.1"/>
</dbReference>
<protein>
    <recommendedName>
        <fullName evidence="3">HEPN domain-containing protein</fullName>
    </recommendedName>
</protein>
<reference evidence="1 2" key="1">
    <citation type="submission" date="2023-03" db="EMBL/GenBank/DDBJ databases">
        <authorList>
            <person name="Menendez E."/>
            <person name="Kaur S."/>
            <person name="Flores-Felix J.D."/>
            <person name="diCenzo G.C."/>
            <person name="Peix A."/>
            <person name="Velazquez E."/>
        </authorList>
    </citation>
    <scope>NUCLEOTIDE SEQUENCE [LARGE SCALE GENOMIC DNA]</scope>
    <source>
        <strain evidence="1 2">CCBAU 71714</strain>
        <plasmid evidence="1 2">pSkuCCBAU71714a</plasmid>
    </source>
</reference>
<sequence length="165" mass="18931">MRNELAAYRHSLAAGGEWIGERDDDGYVLWDREKLLDMDLEEAEIAFDEFRKSFALAIYHYWERCLRSYCGVPHGNHETIVKHAALNGIAIAPHLERLRHLANALKHNNRKWGDLLLVSWPELFLPTFQPSDRTDWYAVISLTDAHIEGALDAVLNSGPPNRRDA</sequence>
<evidence type="ECO:0008006" key="3">
    <source>
        <dbReference type="Google" id="ProtNLM"/>
    </source>
</evidence>
<name>A0ABY8TH57_9HYPH</name>
<evidence type="ECO:0000313" key="2">
    <source>
        <dbReference type="Proteomes" id="UP001233264"/>
    </source>
</evidence>
<proteinExistence type="predicted"/>
<organism evidence="1 2">
    <name type="scientific">Sinorhizobium kummerowiae</name>
    <dbReference type="NCBI Taxonomy" id="158892"/>
    <lineage>
        <taxon>Bacteria</taxon>
        <taxon>Pseudomonadati</taxon>
        <taxon>Pseudomonadota</taxon>
        <taxon>Alphaproteobacteria</taxon>
        <taxon>Hyphomicrobiales</taxon>
        <taxon>Rhizobiaceae</taxon>
        <taxon>Sinorhizobium/Ensifer group</taxon>
        <taxon>Sinorhizobium</taxon>
    </lineage>
</organism>
<keyword evidence="1" id="KW-0614">Plasmid</keyword>
<accession>A0ABY8TH57</accession>
<gene>
    <name evidence="1" type="ORF">PZL22_005560</name>
</gene>
<evidence type="ECO:0000313" key="1">
    <source>
        <dbReference type="EMBL" id="WHS96624.1"/>
    </source>
</evidence>
<geneLocation type="plasmid" evidence="1 2">
    <name>pSkuCCBAU71714a</name>
</geneLocation>
<dbReference type="EMBL" id="CP120366">
    <property type="protein sequence ID" value="WHS96624.1"/>
    <property type="molecule type" value="Genomic_DNA"/>
</dbReference>
<dbReference type="Proteomes" id="UP001233264">
    <property type="component" value="Plasmid pSkuCCBAU71714a"/>
</dbReference>
<keyword evidence="2" id="KW-1185">Reference proteome</keyword>